<keyword evidence="2" id="KW-1185">Reference proteome</keyword>
<reference evidence="1 2" key="1">
    <citation type="submission" date="2019-07" db="EMBL/GenBank/DDBJ databases">
        <title>The draft genome sequence of Aquimarina algiphila M91.</title>
        <authorList>
            <person name="Meng X."/>
        </authorList>
    </citation>
    <scope>NUCLEOTIDE SEQUENCE [LARGE SCALE GENOMIC DNA]</scope>
    <source>
        <strain evidence="1 2">M91</strain>
    </source>
</reference>
<dbReference type="OrthoDB" id="9902534at2"/>
<dbReference type="EMBL" id="VLNR01000001">
    <property type="protein sequence ID" value="TSE11404.1"/>
    <property type="molecule type" value="Genomic_DNA"/>
</dbReference>
<organism evidence="1 2">
    <name type="scientific">Aquimarina algiphila</name>
    <dbReference type="NCBI Taxonomy" id="2047982"/>
    <lineage>
        <taxon>Bacteria</taxon>
        <taxon>Pseudomonadati</taxon>
        <taxon>Bacteroidota</taxon>
        <taxon>Flavobacteriia</taxon>
        <taxon>Flavobacteriales</taxon>
        <taxon>Flavobacteriaceae</taxon>
        <taxon>Aquimarina</taxon>
    </lineage>
</organism>
<accession>A0A554VRT5</accession>
<protein>
    <submittedName>
        <fullName evidence="1">Uncharacterized protein</fullName>
    </submittedName>
</protein>
<sequence>MKKPTQSEIFTDVKDFVSKFSRFPVHKLKDNFILKSHPLKMNNPQLISMALALRGYVKNFEPNATILATEIKKSNLTVALLCNLINNKINH</sequence>
<evidence type="ECO:0000313" key="1">
    <source>
        <dbReference type="EMBL" id="TSE11404.1"/>
    </source>
</evidence>
<dbReference type="Proteomes" id="UP000318833">
    <property type="component" value="Unassembled WGS sequence"/>
</dbReference>
<name>A0A554VRT5_9FLAO</name>
<gene>
    <name evidence="1" type="ORF">FOF46_00020</name>
</gene>
<dbReference type="AlphaFoldDB" id="A0A554VRT5"/>
<dbReference type="RefSeq" id="WP_143915036.1">
    <property type="nucleotide sequence ID" value="NZ_CANLFO010000004.1"/>
</dbReference>
<proteinExistence type="predicted"/>
<evidence type="ECO:0000313" key="2">
    <source>
        <dbReference type="Proteomes" id="UP000318833"/>
    </source>
</evidence>
<comment type="caution">
    <text evidence="1">The sequence shown here is derived from an EMBL/GenBank/DDBJ whole genome shotgun (WGS) entry which is preliminary data.</text>
</comment>